<reference evidence="5" key="1">
    <citation type="journal article" date="2020" name="Stud. Mycol.">
        <title>101 Dothideomycetes genomes: a test case for predicting lifestyles and emergence of pathogens.</title>
        <authorList>
            <person name="Haridas S."/>
            <person name="Albert R."/>
            <person name="Binder M."/>
            <person name="Bloem J."/>
            <person name="Labutti K."/>
            <person name="Salamov A."/>
            <person name="Andreopoulos B."/>
            <person name="Baker S."/>
            <person name="Barry K."/>
            <person name="Bills G."/>
            <person name="Bluhm B."/>
            <person name="Cannon C."/>
            <person name="Castanera R."/>
            <person name="Culley D."/>
            <person name="Daum C."/>
            <person name="Ezra D."/>
            <person name="Gonzalez J."/>
            <person name="Henrissat B."/>
            <person name="Kuo A."/>
            <person name="Liang C."/>
            <person name="Lipzen A."/>
            <person name="Lutzoni F."/>
            <person name="Magnuson J."/>
            <person name="Mondo S."/>
            <person name="Nolan M."/>
            <person name="Ohm R."/>
            <person name="Pangilinan J."/>
            <person name="Park H.-J."/>
            <person name="Ramirez L."/>
            <person name="Alfaro M."/>
            <person name="Sun H."/>
            <person name="Tritt A."/>
            <person name="Yoshinaga Y."/>
            <person name="Zwiers L.-H."/>
            <person name="Turgeon B."/>
            <person name="Goodwin S."/>
            <person name="Spatafora J."/>
            <person name="Crous P."/>
            <person name="Grigoriev I."/>
        </authorList>
    </citation>
    <scope>NUCLEOTIDE SEQUENCE</scope>
    <source>
        <strain evidence="5">CBS 279.74</strain>
    </source>
</reference>
<feature type="region of interest" description="Disordered" evidence="3">
    <location>
        <begin position="1"/>
        <end position="29"/>
    </location>
</feature>
<dbReference type="Gene3D" id="2.40.30.10">
    <property type="entry name" value="Translation factors"/>
    <property type="match status" value="1"/>
</dbReference>
<evidence type="ECO:0000313" key="6">
    <source>
        <dbReference type="Proteomes" id="UP000799428"/>
    </source>
</evidence>
<keyword evidence="1" id="KW-0560">Oxidoreductase</keyword>
<dbReference type="GO" id="GO:0005739">
    <property type="term" value="C:mitochondrion"/>
    <property type="evidence" value="ECO:0007669"/>
    <property type="project" value="TreeGrafter"/>
</dbReference>
<dbReference type="SUPFAM" id="SSF63380">
    <property type="entry name" value="Riboflavin synthase domain-like"/>
    <property type="match status" value="1"/>
</dbReference>
<dbReference type="SUPFAM" id="SSF52343">
    <property type="entry name" value="Ferredoxin reductase-like, C-terminal NADP-linked domain"/>
    <property type="match status" value="1"/>
</dbReference>
<dbReference type="CDD" id="cd00322">
    <property type="entry name" value="FNR_like"/>
    <property type="match status" value="1"/>
</dbReference>
<keyword evidence="6" id="KW-1185">Reference proteome</keyword>
<dbReference type="InterPro" id="IPR017927">
    <property type="entry name" value="FAD-bd_FR_type"/>
</dbReference>
<proteinExistence type="predicted"/>
<evidence type="ECO:0000313" key="5">
    <source>
        <dbReference type="EMBL" id="KAF2703976.1"/>
    </source>
</evidence>
<dbReference type="EMBL" id="MU005784">
    <property type="protein sequence ID" value="KAF2703976.1"/>
    <property type="molecule type" value="Genomic_DNA"/>
</dbReference>
<evidence type="ECO:0000256" key="3">
    <source>
        <dbReference type="SAM" id="MobiDB-lite"/>
    </source>
</evidence>
<dbReference type="PROSITE" id="PS51384">
    <property type="entry name" value="FAD_FR"/>
    <property type="match status" value="1"/>
</dbReference>
<dbReference type="PANTHER" id="PTHR46505:SF1">
    <property type="entry name" value="OXIDOREDUCTASE NAD-BINDING DOMAIN-CONTAINING PROTEIN 1"/>
    <property type="match status" value="1"/>
</dbReference>
<dbReference type="InterPro" id="IPR052128">
    <property type="entry name" value="Oxidoreductase_NAD-binding"/>
</dbReference>
<evidence type="ECO:0000256" key="1">
    <source>
        <dbReference type="ARBA" id="ARBA00023002"/>
    </source>
</evidence>
<dbReference type="InterPro" id="IPR039261">
    <property type="entry name" value="FNR_nucleotide-bd"/>
</dbReference>
<dbReference type="Gene3D" id="3.40.50.80">
    <property type="entry name" value="Nucleotide-binding domain of ferredoxin-NADP reductase (FNR) module"/>
    <property type="match status" value="1"/>
</dbReference>
<evidence type="ECO:0000259" key="4">
    <source>
        <dbReference type="PROSITE" id="PS51384"/>
    </source>
</evidence>
<feature type="domain" description="FAD-binding FR-type" evidence="4">
    <location>
        <begin position="49"/>
        <end position="163"/>
    </location>
</feature>
<dbReference type="PANTHER" id="PTHR46505">
    <property type="entry name" value="OXIDOREDUCTASE NAD-BINDING DOMAIN-CONTAINING PROTEIN 1"/>
    <property type="match status" value="1"/>
</dbReference>
<name>A0A6G1JTP1_9PLEO</name>
<dbReference type="OrthoDB" id="436496at2759"/>
<accession>A0A6G1JTP1</accession>
<evidence type="ECO:0000256" key="2">
    <source>
        <dbReference type="ARBA" id="ARBA00023027"/>
    </source>
</evidence>
<gene>
    <name evidence="5" type="ORF">K504DRAFT_391407</name>
</gene>
<dbReference type="Proteomes" id="UP000799428">
    <property type="component" value="Unassembled WGS sequence"/>
</dbReference>
<keyword evidence="2" id="KW-0520">NAD</keyword>
<sequence length="342" mass="37993">MHRFTRSRSRSQSTKINSSPSHSHEEPKLIPAKVNLSHEERTASEPRATGLQRIILDEVTTVNDTIRTFRFVIPNPTGINFLPGQWLDVYVPGIAKAGGFTITSSPRDAVPSYSDSASKLFLELAVQKSPNNPPAAWLWQPVNSIRGKELQVRVGGNFVWPPPGVNMGGISRAVFIAGGVGINPLVSMLSVILKEDPSLDVCLMYSTKLPRIPSRSAKPSEVLFLPRILELFGSAHARHGRRNYSRIELFFTSSGEGEMDDEEEYPNFDEILESLGAPDLPVVISPNRMAALDVSINVGTKDEQRKSVFYVCGPPDMTDEITKFLGRQHDVDKARVLCEKWW</sequence>
<dbReference type="GO" id="GO:0016491">
    <property type="term" value="F:oxidoreductase activity"/>
    <property type="evidence" value="ECO:0007669"/>
    <property type="project" value="UniProtKB-KW"/>
</dbReference>
<dbReference type="InterPro" id="IPR017938">
    <property type="entry name" value="Riboflavin_synthase-like_b-brl"/>
</dbReference>
<organism evidence="5 6">
    <name type="scientific">Pleomassaria siparia CBS 279.74</name>
    <dbReference type="NCBI Taxonomy" id="1314801"/>
    <lineage>
        <taxon>Eukaryota</taxon>
        <taxon>Fungi</taxon>
        <taxon>Dikarya</taxon>
        <taxon>Ascomycota</taxon>
        <taxon>Pezizomycotina</taxon>
        <taxon>Dothideomycetes</taxon>
        <taxon>Pleosporomycetidae</taxon>
        <taxon>Pleosporales</taxon>
        <taxon>Pleomassariaceae</taxon>
        <taxon>Pleomassaria</taxon>
    </lineage>
</organism>
<dbReference type="AlphaFoldDB" id="A0A6G1JTP1"/>
<protein>
    <recommendedName>
        <fullName evidence="4">FAD-binding FR-type domain-containing protein</fullName>
    </recommendedName>
</protein>